<reference evidence="1 2" key="1">
    <citation type="submission" date="2016-10" db="EMBL/GenBank/DDBJ databases">
        <authorList>
            <person name="de Groot N.N."/>
        </authorList>
    </citation>
    <scope>NUCLEOTIDE SEQUENCE [LARGE SCALE GENOMIC DNA]</scope>
    <source>
        <strain evidence="1 2">DSM 19033</strain>
    </source>
</reference>
<proteinExistence type="predicted"/>
<evidence type="ECO:0000313" key="1">
    <source>
        <dbReference type="EMBL" id="SDZ90355.1"/>
    </source>
</evidence>
<dbReference type="Proteomes" id="UP000198850">
    <property type="component" value="Unassembled WGS sequence"/>
</dbReference>
<dbReference type="STRING" id="425514.SAMN05443550_101385"/>
<dbReference type="Gene3D" id="1.50.10.20">
    <property type="match status" value="1"/>
</dbReference>
<dbReference type="Pfam" id="PF03663">
    <property type="entry name" value="Glyco_hydro_76"/>
    <property type="match status" value="1"/>
</dbReference>
<sequence length="361" mass="40568">MMACSISSCSKKATEVTEPSALLTKKQLFTPADATAAFHSFNNIYYSSTDKLYYATTERNSIGAIWTQAIYWDMVMNAYQRTKDPADLKMINDIYTGGFNRYDGYNWNNTTTWFIYDDMMWWVIALTNAYQITGNTVYLDKAKAGFDRVWNGSYDPVAGGMFWDFQHSGKNSCINYPTVIAAMKLYAVTKNEAYFTKATSIYAWSRANLFDTNSGRVADNKIGNVPGYADYTYNYGTCIGSAMALYKATGTQSYLADAKLCANYVKNTMSDSNGILPAEGDFNEQGVLKAILAQYLIQLLPEDTSGQYATWIDNNINTAWQNRDQSRGIMHRNYKIPCPTGIVQSYESSSAVAFMQLFNPI</sequence>
<protein>
    <submittedName>
        <fullName evidence="1">Predicted alpha-1,6-mannanase, GH76 family</fullName>
    </submittedName>
</protein>
<gene>
    <name evidence="1" type="ORF">SAMN05443550_101385</name>
</gene>
<dbReference type="InterPro" id="IPR053169">
    <property type="entry name" value="MUG_Protein"/>
</dbReference>
<dbReference type="GO" id="GO:0005975">
    <property type="term" value="P:carbohydrate metabolic process"/>
    <property type="evidence" value="ECO:0007669"/>
    <property type="project" value="InterPro"/>
</dbReference>
<dbReference type="InterPro" id="IPR014512">
    <property type="entry name" value="O_gly_hydro"/>
</dbReference>
<dbReference type="PANTHER" id="PTHR47791">
    <property type="entry name" value="MEIOTICALLY UP-REGULATED GENE 191 PROTEIN"/>
    <property type="match status" value="1"/>
</dbReference>
<name>A0A1H3WT85_9SPHI</name>
<evidence type="ECO:0000313" key="2">
    <source>
        <dbReference type="Proteomes" id="UP000198850"/>
    </source>
</evidence>
<organism evidence="1 2">
    <name type="scientific">Pedobacter hartonius</name>
    <dbReference type="NCBI Taxonomy" id="425514"/>
    <lineage>
        <taxon>Bacteria</taxon>
        <taxon>Pseudomonadati</taxon>
        <taxon>Bacteroidota</taxon>
        <taxon>Sphingobacteriia</taxon>
        <taxon>Sphingobacteriales</taxon>
        <taxon>Sphingobacteriaceae</taxon>
        <taxon>Pedobacter</taxon>
    </lineage>
</organism>
<dbReference type="InterPro" id="IPR005198">
    <property type="entry name" value="Glyco_hydro_76"/>
</dbReference>
<dbReference type="AlphaFoldDB" id="A0A1H3WT85"/>
<accession>A0A1H3WT85</accession>
<dbReference type="EMBL" id="FNRA01000001">
    <property type="protein sequence ID" value="SDZ90355.1"/>
    <property type="molecule type" value="Genomic_DNA"/>
</dbReference>
<dbReference type="SUPFAM" id="SSF48208">
    <property type="entry name" value="Six-hairpin glycosidases"/>
    <property type="match status" value="1"/>
</dbReference>
<dbReference type="InterPro" id="IPR008928">
    <property type="entry name" value="6-hairpin_glycosidase_sf"/>
</dbReference>
<dbReference type="PIRSF" id="PIRSF021505">
    <property type="entry name" value="O_gly_hdrol"/>
    <property type="match status" value="1"/>
</dbReference>
<keyword evidence="2" id="KW-1185">Reference proteome</keyword>
<dbReference type="PANTHER" id="PTHR47791:SF3">
    <property type="entry name" value="MEIOTICALLY UP-REGULATED GENE 191 PROTEIN"/>
    <property type="match status" value="1"/>
</dbReference>